<dbReference type="Gene3D" id="2.30.42.10">
    <property type="match status" value="2"/>
</dbReference>
<sequence length="514" mass="56442" precursor="true">MYTTLIRNVWIGLSLCFGIVADNARAAGNFSITQAKDSITVADIKEHVNVLASDTFEGREAGSQGGMAAGVYLGEQYRKYKLAGGTKDSRYYQSFNGNYRNILGMIRGTDPVVGDEVVMVSAHYDHVGYGNSGNSRGPTGYIHNGADDNASGTAALIELAAAISNLNTPPRRTILFALWDAEEKGLWGSEHWIKSPTVPRDKVKMLINVDMIGRLRRGVLTCYGARTIPGLRRIISDNNHVESLKLDYTWELPDNSDHWPFLQRQVPAMMLHTGLHNDYHTPADDLDKLNYDGIRDITRLMFHVTWDLANREEITPFRRSVLGETVAVQKQTERGLPPRPSRLGVRWSEVDAPSAGIRVDQIRPVSAAARAGLVVGDVIIEVGGTAVTKGSEFLVAVLAAASPTEFVIHRGEDSEPKTISVALEGTPTRLGISWRIDPADPGCLVLTRVVPGSPAGQAGLRLNDRIYKIGEREVADFETIGGDAFYQTPQLELLVERHGFLKSLDIHIPELPNR</sequence>
<gene>
    <name evidence="3" type="ORF">CA54_30130</name>
</gene>
<dbReference type="PANTHER" id="PTHR12147:SF26">
    <property type="entry name" value="PEPTIDASE M28 DOMAIN-CONTAINING PROTEIN"/>
    <property type="match status" value="1"/>
</dbReference>
<reference evidence="3 4" key="1">
    <citation type="submission" date="2019-02" db="EMBL/GenBank/DDBJ databases">
        <title>Deep-cultivation of Planctomycetes and their phenomic and genomic characterization uncovers novel biology.</title>
        <authorList>
            <person name="Wiegand S."/>
            <person name="Jogler M."/>
            <person name="Boedeker C."/>
            <person name="Pinto D."/>
            <person name="Vollmers J."/>
            <person name="Rivas-Marin E."/>
            <person name="Kohn T."/>
            <person name="Peeters S.H."/>
            <person name="Heuer A."/>
            <person name="Rast P."/>
            <person name="Oberbeckmann S."/>
            <person name="Bunk B."/>
            <person name="Jeske O."/>
            <person name="Meyerdierks A."/>
            <person name="Storesund J.E."/>
            <person name="Kallscheuer N."/>
            <person name="Luecker S."/>
            <person name="Lage O.M."/>
            <person name="Pohl T."/>
            <person name="Merkel B.J."/>
            <person name="Hornburger P."/>
            <person name="Mueller R.-W."/>
            <person name="Bruemmer F."/>
            <person name="Labrenz M."/>
            <person name="Spormann A.M."/>
            <person name="Op Den Camp H."/>
            <person name="Overmann J."/>
            <person name="Amann R."/>
            <person name="Jetten M.S.M."/>
            <person name="Mascher T."/>
            <person name="Medema M.H."/>
            <person name="Devos D.P."/>
            <person name="Kaster A.-K."/>
            <person name="Ovreas L."/>
            <person name="Rohde M."/>
            <person name="Galperin M.Y."/>
            <person name="Jogler C."/>
        </authorList>
    </citation>
    <scope>NUCLEOTIDE SEQUENCE [LARGE SCALE GENOMIC DNA]</scope>
    <source>
        <strain evidence="3 4">CA54</strain>
    </source>
</reference>
<dbReference type="PROSITE" id="PS50106">
    <property type="entry name" value="PDZ"/>
    <property type="match status" value="1"/>
</dbReference>
<dbReference type="SUPFAM" id="SSF53187">
    <property type="entry name" value="Zn-dependent exopeptidases"/>
    <property type="match status" value="1"/>
</dbReference>
<keyword evidence="4" id="KW-1185">Reference proteome</keyword>
<dbReference type="Proteomes" id="UP000320735">
    <property type="component" value="Unassembled WGS sequence"/>
</dbReference>
<dbReference type="Gene3D" id="3.40.630.10">
    <property type="entry name" value="Zn peptidases"/>
    <property type="match status" value="1"/>
</dbReference>
<proteinExistence type="predicted"/>
<dbReference type="EMBL" id="SJPP01000001">
    <property type="protein sequence ID" value="TWU14170.1"/>
    <property type="molecule type" value="Genomic_DNA"/>
</dbReference>
<dbReference type="Pfam" id="PF00595">
    <property type="entry name" value="PDZ"/>
    <property type="match status" value="2"/>
</dbReference>
<keyword evidence="3" id="KW-0645">Protease</keyword>
<comment type="caution">
    <text evidence="3">The sequence shown here is derived from an EMBL/GenBank/DDBJ whole genome shotgun (WGS) entry which is preliminary data.</text>
</comment>
<dbReference type="PANTHER" id="PTHR12147">
    <property type="entry name" value="METALLOPEPTIDASE M28 FAMILY MEMBER"/>
    <property type="match status" value="1"/>
</dbReference>
<keyword evidence="3" id="KW-0031">Aminopeptidase</keyword>
<feature type="chain" id="PRO_5023015440" evidence="1">
    <location>
        <begin position="27"/>
        <end position="514"/>
    </location>
</feature>
<feature type="signal peptide" evidence="1">
    <location>
        <begin position="1"/>
        <end position="26"/>
    </location>
</feature>
<dbReference type="InterPro" id="IPR001478">
    <property type="entry name" value="PDZ"/>
</dbReference>
<dbReference type="GO" id="GO:0004177">
    <property type="term" value="F:aminopeptidase activity"/>
    <property type="evidence" value="ECO:0007669"/>
    <property type="project" value="UniProtKB-KW"/>
</dbReference>
<dbReference type="AlphaFoldDB" id="A0A5C6BPM9"/>
<dbReference type="InterPro" id="IPR007484">
    <property type="entry name" value="Peptidase_M28"/>
</dbReference>
<dbReference type="InterPro" id="IPR045175">
    <property type="entry name" value="M28_fam"/>
</dbReference>
<organism evidence="3 4">
    <name type="scientific">Symmachiella macrocystis</name>
    <dbReference type="NCBI Taxonomy" id="2527985"/>
    <lineage>
        <taxon>Bacteria</taxon>
        <taxon>Pseudomonadati</taxon>
        <taxon>Planctomycetota</taxon>
        <taxon>Planctomycetia</taxon>
        <taxon>Planctomycetales</taxon>
        <taxon>Planctomycetaceae</taxon>
        <taxon>Symmachiella</taxon>
    </lineage>
</organism>
<evidence type="ECO:0000313" key="4">
    <source>
        <dbReference type="Proteomes" id="UP000320735"/>
    </source>
</evidence>
<dbReference type="EC" id="3.4.11.24" evidence="3"/>
<evidence type="ECO:0000313" key="3">
    <source>
        <dbReference type="EMBL" id="TWU14170.1"/>
    </source>
</evidence>
<feature type="domain" description="PDZ" evidence="2">
    <location>
        <begin position="325"/>
        <end position="387"/>
    </location>
</feature>
<evidence type="ECO:0000259" key="2">
    <source>
        <dbReference type="PROSITE" id="PS50106"/>
    </source>
</evidence>
<dbReference type="RefSeq" id="WP_197532462.1">
    <property type="nucleotide sequence ID" value="NZ_SJPP01000001.1"/>
</dbReference>
<dbReference type="InterPro" id="IPR036034">
    <property type="entry name" value="PDZ_sf"/>
</dbReference>
<protein>
    <submittedName>
        <fullName evidence="3">Aminopeptidase S</fullName>
        <ecNumber evidence="3">3.4.11.24</ecNumber>
    </submittedName>
</protein>
<keyword evidence="1" id="KW-0732">Signal</keyword>
<evidence type="ECO:0000256" key="1">
    <source>
        <dbReference type="SAM" id="SignalP"/>
    </source>
</evidence>
<name>A0A5C6BPM9_9PLAN</name>
<dbReference type="Pfam" id="PF04389">
    <property type="entry name" value="Peptidase_M28"/>
    <property type="match status" value="1"/>
</dbReference>
<keyword evidence="3" id="KW-0378">Hydrolase</keyword>
<dbReference type="SUPFAM" id="SSF50156">
    <property type="entry name" value="PDZ domain-like"/>
    <property type="match status" value="2"/>
</dbReference>
<dbReference type="GO" id="GO:0008235">
    <property type="term" value="F:metalloexopeptidase activity"/>
    <property type="evidence" value="ECO:0007669"/>
    <property type="project" value="InterPro"/>
</dbReference>
<dbReference type="SMART" id="SM00228">
    <property type="entry name" value="PDZ"/>
    <property type="match status" value="2"/>
</dbReference>
<dbReference type="GO" id="GO:0006508">
    <property type="term" value="P:proteolysis"/>
    <property type="evidence" value="ECO:0007669"/>
    <property type="project" value="InterPro"/>
</dbReference>
<accession>A0A5C6BPM9</accession>